<dbReference type="EMBL" id="SDDZ01000002">
    <property type="protein sequence ID" value="RXJ51076.1"/>
    <property type="molecule type" value="Genomic_DNA"/>
</dbReference>
<accession>A0A4V1LN52</accession>
<organism evidence="1 2">
    <name type="scientific">Gelidibacter gilvus</name>
    <dbReference type="NCBI Taxonomy" id="59602"/>
    <lineage>
        <taxon>Bacteria</taxon>
        <taxon>Pseudomonadati</taxon>
        <taxon>Bacteroidota</taxon>
        <taxon>Flavobacteriia</taxon>
        <taxon>Flavobacteriales</taxon>
        <taxon>Flavobacteriaceae</taxon>
        <taxon>Gelidibacter</taxon>
    </lineage>
</organism>
<dbReference type="AlphaFoldDB" id="A0A4V1LN52"/>
<keyword evidence="2" id="KW-1185">Reference proteome</keyword>
<dbReference type="RefSeq" id="WP_129016072.1">
    <property type="nucleotide sequence ID" value="NZ_SDDZ01000002.1"/>
</dbReference>
<protein>
    <submittedName>
        <fullName evidence="1">ATPase</fullName>
    </submittedName>
</protein>
<reference evidence="1 2" key="1">
    <citation type="submission" date="2019-01" db="EMBL/GenBank/DDBJ databases">
        <title>Genome sequence of the Antarctic species Gelidibacter gilvus ACAM 158(T).</title>
        <authorList>
            <person name="Bowman J.P."/>
        </authorList>
    </citation>
    <scope>NUCLEOTIDE SEQUENCE [LARGE SCALE GENOMIC DNA]</scope>
    <source>
        <strain evidence="1 2">IC158</strain>
    </source>
</reference>
<evidence type="ECO:0000313" key="2">
    <source>
        <dbReference type="Proteomes" id="UP000289792"/>
    </source>
</evidence>
<gene>
    <name evidence="1" type="ORF">ESZ48_04150</name>
</gene>
<comment type="caution">
    <text evidence="1">The sequence shown here is derived from an EMBL/GenBank/DDBJ whole genome shotgun (WGS) entry which is preliminary data.</text>
</comment>
<evidence type="ECO:0000313" key="1">
    <source>
        <dbReference type="EMBL" id="RXJ51076.1"/>
    </source>
</evidence>
<dbReference type="InterPro" id="IPR027417">
    <property type="entry name" value="P-loop_NTPase"/>
</dbReference>
<proteinExistence type="predicted"/>
<dbReference type="SUPFAM" id="SSF52540">
    <property type="entry name" value="P-loop containing nucleoside triphosphate hydrolases"/>
    <property type="match status" value="1"/>
</dbReference>
<name>A0A4V1LN52_9FLAO</name>
<dbReference type="Gene3D" id="3.40.50.300">
    <property type="entry name" value="P-loop containing nucleotide triphosphate hydrolases"/>
    <property type="match status" value="1"/>
</dbReference>
<dbReference type="OrthoDB" id="835620at2"/>
<dbReference type="Proteomes" id="UP000289792">
    <property type="component" value="Unassembled WGS sequence"/>
</dbReference>
<sequence length="227" mass="26099">MKHFSSNYNLSNPSVIYEGASQFELGTLDGKVINYNFDKILLYLQIKGKLMFGKNFKIYNEDHELILKLSSYFIQDRQFALKFGIDIDKGLLLSGPVGCGKTTMMMLLPHLVPHKRKYSIVPARNIVFGFNAIGYKMIEDYCDAKDYCFDDLGVENIGTHFGKDCNVLGEILISRYDLFKDKGIKTHCTTNLNAEEIQERYGERVRSRMRELFNLVGFEANSVDKRL</sequence>